<dbReference type="SMART" id="SM00220">
    <property type="entry name" value="S_TKc"/>
    <property type="match status" value="1"/>
</dbReference>
<accession>A0A1L8DRR9</accession>
<dbReference type="SUPFAM" id="SSF56112">
    <property type="entry name" value="Protein kinase-like (PK-like)"/>
    <property type="match status" value="1"/>
</dbReference>
<organism evidence="11">
    <name type="scientific">Nyssomyia neivai</name>
    <dbReference type="NCBI Taxonomy" id="330878"/>
    <lineage>
        <taxon>Eukaryota</taxon>
        <taxon>Metazoa</taxon>
        <taxon>Ecdysozoa</taxon>
        <taxon>Arthropoda</taxon>
        <taxon>Hexapoda</taxon>
        <taxon>Insecta</taxon>
        <taxon>Pterygota</taxon>
        <taxon>Neoptera</taxon>
        <taxon>Endopterygota</taxon>
        <taxon>Diptera</taxon>
        <taxon>Nematocera</taxon>
        <taxon>Psychodoidea</taxon>
        <taxon>Psychodidae</taxon>
        <taxon>Nyssomyia</taxon>
    </lineage>
</organism>
<dbReference type="PROSITE" id="PS50011">
    <property type="entry name" value="PROTEIN_KINASE_DOM"/>
    <property type="match status" value="1"/>
</dbReference>
<dbReference type="Pfam" id="PF00069">
    <property type="entry name" value="Pkinase"/>
    <property type="match status" value="1"/>
</dbReference>
<dbReference type="GO" id="GO:0005634">
    <property type="term" value="C:nucleus"/>
    <property type="evidence" value="ECO:0007669"/>
    <property type="project" value="TreeGrafter"/>
</dbReference>
<dbReference type="Gene3D" id="1.10.510.10">
    <property type="entry name" value="Transferase(Phosphotransferase) domain 1"/>
    <property type="match status" value="1"/>
</dbReference>
<evidence type="ECO:0000256" key="2">
    <source>
        <dbReference type="ARBA" id="ARBA00022527"/>
    </source>
</evidence>
<dbReference type="GO" id="GO:0004694">
    <property type="term" value="F:eukaryotic translation initiation factor 2alpha kinase activity"/>
    <property type="evidence" value="ECO:0007669"/>
    <property type="project" value="TreeGrafter"/>
</dbReference>
<comment type="similarity">
    <text evidence="8">Belongs to the protein kinase superfamily. Ser/Thr protein kinase family. GCN2 subfamily.</text>
</comment>
<dbReference type="EC" id="2.7.11.1" evidence="1"/>
<reference evidence="11" key="1">
    <citation type="submission" date="2016-12" db="EMBL/GenBank/DDBJ databases">
        <title>An insight into the sialome and mialome of the sand fly, Nyssomyia neivai.</title>
        <authorList>
            <person name="Sebastian V."/>
            <person name="Goulart T.M."/>
            <person name="Oliveira W."/>
            <person name="Calvo E."/>
            <person name="Oliveira L.F."/>
            <person name="Pinto M.C."/>
            <person name="Rosselino A.M."/>
            <person name="Ribeiro J.M."/>
        </authorList>
    </citation>
    <scope>NUCLEOTIDE SEQUENCE</scope>
</reference>
<dbReference type="PANTHER" id="PTHR11042:SF187">
    <property type="entry name" value="EUKARYOTIC TRANSLATION INITIATION FACTOR 2-ALPHA KINASE 2"/>
    <property type="match status" value="1"/>
</dbReference>
<keyword evidence="6 11" id="KW-0418">Kinase</keyword>
<sequence length="587" mass="66508">MFIEEEDEEEDMNMNEWEALRTIEEFDYVPTGAGEEASTREMGDGSVMEMLPLKPLTPVSLLVESLLQQLCNLLEADSVRSQILYKSICEQLQQMNMIDDSWEMGEFEAMRSQYQRALFQLVTVARGQDLPHSLQTVWPLASPQQLDWSRYHRDFEELSFIAGGGFGKVYRARNRVDGTEYAIKKILIRSTSVDKVMSHLKEVRTFAGLNHINIVPYKAAWMEPLMSCDDVVANVNETQSWASSVDETTTNDSVIFAGSNNNPGVPVEWTSSHVGQSASIEEHPHVKLRWAMLYIQMSLCHLTLREWLDRRNSSEDFSTFYAQFLSEHQSHLPCLTAGQNTNVPTSPEHCMQVSLEIFNQLACGLRYIHECRIVHHDIKPSNVFVSASNCGSLVVQLGDFGLACPLESSHRSGEMGTPLYAAPEQMGGCCDPKSDIYSLGIILLELLCSFSTGMERAIAVDGIKRGHPPADLPAEFAQLIQRLLGKPTKRPSASELCVISGEMLLNRASAITELERRLSEKDEEILVLKSQVEESERFKDMQIKCKNIEIQQLHMRYEEEKKTRDEEIRVLRERLSTVTVKELDDDD</sequence>
<evidence type="ECO:0000256" key="4">
    <source>
        <dbReference type="ARBA" id="ARBA00022679"/>
    </source>
</evidence>
<keyword evidence="4" id="KW-0808">Transferase</keyword>
<name>A0A1L8DRR9_9DIPT</name>
<keyword evidence="2" id="KW-0723">Serine/threonine-protein kinase</keyword>
<evidence type="ECO:0000256" key="9">
    <source>
        <dbReference type="ARBA" id="ARBA00042914"/>
    </source>
</evidence>
<evidence type="ECO:0000256" key="6">
    <source>
        <dbReference type="ARBA" id="ARBA00022777"/>
    </source>
</evidence>
<dbReference type="InterPro" id="IPR011009">
    <property type="entry name" value="Kinase-like_dom_sf"/>
</dbReference>
<keyword evidence="3" id="KW-0597">Phosphoprotein</keyword>
<dbReference type="PANTHER" id="PTHR11042">
    <property type="entry name" value="EUKARYOTIC TRANSLATION INITIATION FACTOR 2-ALPHA KINASE EIF2-ALPHA KINASE -RELATED"/>
    <property type="match status" value="1"/>
</dbReference>
<dbReference type="InterPro" id="IPR000719">
    <property type="entry name" value="Prot_kinase_dom"/>
</dbReference>
<feature type="domain" description="Protein kinase" evidence="10">
    <location>
        <begin position="155"/>
        <end position="505"/>
    </location>
</feature>
<evidence type="ECO:0000313" key="11">
    <source>
        <dbReference type="EMBL" id="JAV09101.1"/>
    </source>
</evidence>
<keyword evidence="5" id="KW-0547">Nucleotide-binding</keyword>
<keyword evidence="7" id="KW-0067">ATP-binding</keyword>
<dbReference type="Gene3D" id="3.30.200.20">
    <property type="entry name" value="Phosphorylase Kinase, domain 1"/>
    <property type="match status" value="1"/>
</dbReference>
<dbReference type="PROSITE" id="PS00108">
    <property type="entry name" value="PROTEIN_KINASE_ST"/>
    <property type="match status" value="1"/>
</dbReference>
<protein>
    <recommendedName>
        <fullName evidence="1">non-specific serine/threonine protein kinase</fullName>
        <ecNumber evidence="1">2.7.11.1</ecNumber>
    </recommendedName>
    <alternativeName>
        <fullName evidence="9">Heme-regulated eukaryotic initiation factor eIF-2-alpha kinase</fullName>
    </alternativeName>
</protein>
<dbReference type="EMBL" id="GFDF01004983">
    <property type="protein sequence ID" value="JAV09101.1"/>
    <property type="molecule type" value="Transcribed_RNA"/>
</dbReference>
<dbReference type="GO" id="GO:0005524">
    <property type="term" value="F:ATP binding"/>
    <property type="evidence" value="ECO:0007669"/>
    <property type="project" value="UniProtKB-KW"/>
</dbReference>
<evidence type="ECO:0000256" key="7">
    <source>
        <dbReference type="ARBA" id="ARBA00022840"/>
    </source>
</evidence>
<dbReference type="InterPro" id="IPR008271">
    <property type="entry name" value="Ser/Thr_kinase_AS"/>
</dbReference>
<evidence type="ECO:0000256" key="1">
    <source>
        <dbReference type="ARBA" id="ARBA00012513"/>
    </source>
</evidence>
<dbReference type="GO" id="GO:0005737">
    <property type="term" value="C:cytoplasm"/>
    <property type="evidence" value="ECO:0007669"/>
    <property type="project" value="TreeGrafter"/>
</dbReference>
<dbReference type="InterPro" id="IPR050339">
    <property type="entry name" value="CC_SR_Kinase"/>
</dbReference>
<dbReference type="Pfam" id="PF22949">
    <property type="entry name" value="HRI2_3H"/>
    <property type="match status" value="1"/>
</dbReference>
<evidence type="ECO:0000256" key="5">
    <source>
        <dbReference type="ARBA" id="ARBA00022741"/>
    </source>
</evidence>
<proteinExistence type="inferred from homology"/>
<dbReference type="InterPro" id="IPR054521">
    <property type="entry name" value="HRI2_3H"/>
</dbReference>
<evidence type="ECO:0000256" key="3">
    <source>
        <dbReference type="ARBA" id="ARBA00022553"/>
    </source>
</evidence>
<evidence type="ECO:0000256" key="8">
    <source>
        <dbReference type="ARBA" id="ARBA00037982"/>
    </source>
</evidence>
<evidence type="ECO:0000259" key="10">
    <source>
        <dbReference type="PROSITE" id="PS50011"/>
    </source>
</evidence>
<dbReference type="AlphaFoldDB" id="A0A1L8DRR9"/>